<accession>A0A5P9U7Q2</accession>
<proteinExistence type="predicted"/>
<dbReference type="EMBL" id="KY315527">
    <property type="protein sequence ID" value="QFW55165.1"/>
    <property type="molecule type" value="Genomic_DNA"/>
</dbReference>
<feature type="compositionally biased region" description="Polar residues" evidence="1">
    <location>
        <begin position="22"/>
        <end position="32"/>
    </location>
</feature>
<sequence>MPFPPPSSPDTPGGKNERHINKTNFVVKNVST</sequence>
<name>A0A5P9U7Q2_9BETA</name>
<dbReference type="EMBL" id="KY315527">
    <property type="protein sequence ID" value="QFW55201.1"/>
    <property type="molecule type" value="Genomic_DNA"/>
</dbReference>
<evidence type="ECO:0000313" key="2">
    <source>
        <dbReference type="EMBL" id="QFW55165.1"/>
    </source>
</evidence>
<evidence type="ECO:0000256" key="1">
    <source>
        <dbReference type="SAM" id="MobiDB-lite"/>
    </source>
</evidence>
<protein>
    <submittedName>
        <fullName evidence="2">Uncharacterized protein</fullName>
    </submittedName>
</protein>
<organism evidence="2">
    <name type="scientific">Human betaherpesvirus 6</name>
    <dbReference type="NCBI Taxonomy" id="10368"/>
    <lineage>
        <taxon>Viruses</taxon>
        <taxon>Duplodnaviria</taxon>
        <taxon>Heunggongvirae</taxon>
        <taxon>Peploviricota</taxon>
        <taxon>Herviviricetes</taxon>
        <taxon>Herpesvirales</taxon>
        <taxon>Orthoherpesviridae</taxon>
        <taxon>Betaherpesvirinae</taxon>
        <taxon>Roseolovirus</taxon>
    </lineage>
</organism>
<reference evidence="2" key="1">
    <citation type="journal article" date="2018" name="BMC Genomics">
        <title>Comparative genomic, transcriptomic, and proteomic reannotation of human herpesvirus 6.</title>
        <authorList>
            <person name="Greninger A.L."/>
            <person name="Knudsen G.M."/>
            <person name="Roychoudhury P."/>
            <person name="Hanson D.J."/>
            <person name="Sedlak R.H."/>
            <person name="Xie H."/>
            <person name="Guan J."/>
            <person name="Nguyen T."/>
            <person name="Peddu V."/>
            <person name="Boeckh M."/>
            <person name="Huang M.L."/>
            <person name="Cook L."/>
            <person name="Depledge D.P."/>
            <person name="Zerr D.M."/>
            <person name="Koelle D.M."/>
            <person name="Gantt S."/>
            <person name="Yoshikawa T."/>
            <person name="Caserta M."/>
            <person name="Hill J.A."/>
            <person name="Jerome K.R."/>
        </authorList>
    </citation>
    <scope>NUCLEOTIDE SEQUENCE</scope>
    <source>
        <strain evidence="2">HP8H1</strain>
    </source>
</reference>
<feature type="region of interest" description="Disordered" evidence="1">
    <location>
        <begin position="1"/>
        <end position="32"/>
    </location>
</feature>